<dbReference type="SUPFAM" id="SSF144083">
    <property type="entry name" value="Magnesium transport protein CorA, transmembrane region"/>
    <property type="match status" value="1"/>
</dbReference>
<dbReference type="InterPro" id="IPR004488">
    <property type="entry name" value="Mg/Co-transport_prot_CorA"/>
</dbReference>
<evidence type="ECO:0000256" key="4">
    <source>
        <dbReference type="ARBA" id="ARBA00022475"/>
    </source>
</evidence>
<dbReference type="Gene3D" id="1.20.58.340">
    <property type="entry name" value="Magnesium transport protein CorA, transmembrane region"/>
    <property type="match status" value="2"/>
</dbReference>
<gene>
    <name evidence="8 9" type="primary">corA</name>
    <name evidence="9" type="ORF">ENR23_09410</name>
</gene>
<dbReference type="PANTHER" id="PTHR46494:SF1">
    <property type="entry name" value="CORA FAMILY METAL ION TRANSPORTER (EUROFUNG)"/>
    <property type="match status" value="1"/>
</dbReference>
<keyword evidence="4 8" id="KW-1003">Cell membrane</keyword>
<feature type="transmembrane region" description="Helical" evidence="8">
    <location>
        <begin position="277"/>
        <end position="296"/>
    </location>
</feature>
<evidence type="ECO:0000256" key="3">
    <source>
        <dbReference type="ARBA" id="ARBA00022448"/>
    </source>
</evidence>
<dbReference type="NCBIfam" id="TIGR00383">
    <property type="entry name" value="corA"/>
    <property type="match status" value="1"/>
</dbReference>
<organism evidence="9">
    <name type="scientific">Eiseniibacteriota bacterium</name>
    <dbReference type="NCBI Taxonomy" id="2212470"/>
    <lineage>
        <taxon>Bacteria</taxon>
        <taxon>Candidatus Eiseniibacteriota</taxon>
    </lineage>
</organism>
<evidence type="ECO:0000256" key="1">
    <source>
        <dbReference type="ARBA" id="ARBA00004651"/>
    </source>
</evidence>
<dbReference type="Gene3D" id="3.30.460.20">
    <property type="entry name" value="CorA soluble domain-like"/>
    <property type="match status" value="1"/>
</dbReference>
<dbReference type="PANTHER" id="PTHR46494">
    <property type="entry name" value="CORA FAMILY METAL ION TRANSPORTER (EUROFUNG)"/>
    <property type="match status" value="1"/>
</dbReference>
<dbReference type="EMBL" id="DSQF01000019">
    <property type="protein sequence ID" value="HGZ43626.1"/>
    <property type="molecule type" value="Genomic_DNA"/>
</dbReference>
<dbReference type="SUPFAM" id="SSF143865">
    <property type="entry name" value="CorA soluble domain-like"/>
    <property type="match status" value="1"/>
</dbReference>
<accession>A0A832MMB4</accession>
<evidence type="ECO:0000256" key="5">
    <source>
        <dbReference type="ARBA" id="ARBA00022692"/>
    </source>
</evidence>
<evidence type="ECO:0000256" key="2">
    <source>
        <dbReference type="ARBA" id="ARBA00009765"/>
    </source>
</evidence>
<dbReference type="InterPro" id="IPR002523">
    <property type="entry name" value="MgTranspt_CorA/ZnTranspt_ZntB"/>
</dbReference>
<keyword evidence="5 8" id="KW-0812">Transmembrane</keyword>
<name>A0A832MMB4_UNCEI</name>
<evidence type="ECO:0000256" key="8">
    <source>
        <dbReference type="RuleBase" id="RU362010"/>
    </source>
</evidence>
<keyword evidence="6 8" id="KW-1133">Transmembrane helix</keyword>
<proteinExistence type="inferred from homology"/>
<evidence type="ECO:0000256" key="7">
    <source>
        <dbReference type="ARBA" id="ARBA00023136"/>
    </source>
</evidence>
<comment type="similarity">
    <text evidence="2 8">Belongs to the CorA metal ion transporter (MIT) (TC 1.A.35) family.</text>
</comment>
<protein>
    <recommendedName>
        <fullName evidence="8">Magnesium transport protein CorA</fullName>
    </recommendedName>
</protein>
<dbReference type="GO" id="GO:0015095">
    <property type="term" value="F:magnesium ion transmembrane transporter activity"/>
    <property type="evidence" value="ECO:0007669"/>
    <property type="project" value="UniProtKB-UniRule"/>
</dbReference>
<dbReference type="GO" id="GO:0000287">
    <property type="term" value="F:magnesium ion binding"/>
    <property type="evidence" value="ECO:0007669"/>
    <property type="project" value="TreeGrafter"/>
</dbReference>
<dbReference type="GO" id="GO:0050897">
    <property type="term" value="F:cobalt ion binding"/>
    <property type="evidence" value="ECO:0007669"/>
    <property type="project" value="TreeGrafter"/>
</dbReference>
<dbReference type="InterPro" id="IPR045861">
    <property type="entry name" value="CorA_cytoplasmic_dom"/>
</dbReference>
<dbReference type="AlphaFoldDB" id="A0A832MMB4"/>
<sequence>MPHGGAAGARGRGALRVIRAWLADAAGARPAEPREAVAAAAAGRGAVWIDFDGEDEANVCALLEPLAIHPLVLEDMVLEVNRPKVDYYGAYLYLVVHSARWDEDRPVLREVDVLLGERYLVTYHDGATRSIDAAQATLARRPELLAAGPAHLLHYVLDVLVDHWMPIVDQIADEVDALEERLFEQRTRVVRERVVRLKRGMSALRRIVGPQRDTVLALTRDEFRPIPAALRPYLRDVYDRLARVSDLLDSFREEIAALLDLQLAAASNRLNDVIRRLTVIATIGLPLTIITSYYGMNFAFAEYRWPWGHLWVLGLMAVSALVTWLLLRWRRWS</sequence>
<comment type="subcellular location">
    <subcellularLocation>
        <location evidence="1">Cell membrane</location>
        <topology evidence="1">Multi-pass membrane protein</topology>
    </subcellularLocation>
    <subcellularLocation>
        <location evidence="8">Membrane</location>
        <topology evidence="8">Multi-pass membrane protein</topology>
    </subcellularLocation>
</comment>
<dbReference type="CDD" id="cd12822">
    <property type="entry name" value="TmCorA-like"/>
    <property type="match status" value="1"/>
</dbReference>
<evidence type="ECO:0000256" key="6">
    <source>
        <dbReference type="ARBA" id="ARBA00022989"/>
    </source>
</evidence>
<evidence type="ECO:0000313" key="9">
    <source>
        <dbReference type="EMBL" id="HGZ43626.1"/>
    </source>
</evidence>
<dbReference type="Pfam" id="PF01544">
    <property type="entry name" value="CorA"/>
    <property type="match status" value="1"/>
</dbReference>
<reference evidence="9" key="1">
    <citation type="journal article" date="2020" name="mSystems">
        <title>Genome- and Community-Level Interaction Insights into Carbon Utilization and Element Cycling Functions of Hydrothermarchaeota in Hydrothermal Sediment.</title>
        <authorList>
            <person name="Zhou Z."/>
            <person name="Liu Y."/>
            <person name="Xu W."/>
            <person name="Pan J."/>
            <person name="Luo Z.H."/>
            <person name="Li M."/>
        </authorList>
    </citation>
    <scope>NUCLEOTIDE SEQUENCE [LARGE SCALE GENOMIC DNA]</scope>
    <source>
        <strain evidence="9">SpSt-381</strain>
    </source>
</reference>
<keyword evidence="3 8" id="KW-0813">Transport</keyword>
<keyword evidence="8" id="KW-0406">Ion transport</keyword>
<keyword evidence="8" id="KW-0460">Magnesium</keyword>
<comment type="function">
    <text evidence="8">Mediates influx of magnesium ions.</text>
</comment>
<comment type="caution">
    <text evidence="9">The sequence shown here is derived from an EMBL/GenBank/DDBJ whole genome shotgun (WGS) entry which is preliminary data.</text>
</comment>
<dbReference type="InterPro" id="IPR045863">
    <property type="entry name" value="CorA_TM1_TM2"/>
</dbReference>
<feature type="transmembrane region" description="Helical" evidence="8">
    <location>
        <begin position="308"/>
        <end position="327"/>
    </location>
</feature>
<dbReference type="GO" id="GO:0015087">
    <property type="term" value="F:cobalt ion transmembrane transporter activity"/>
    <property type="evidence" value="ECO:0007669"/>
    <property type="project" value="UniProtKB-UniRule"/>
</dbReference>
<dbReference type="GO" id="GO:0005886">
    <property type="term" value="C:plasma membrane"/>
    <property type="evidence" value="ECO:0007669"/>
    <property type="project" value="UniProtKB-SubCell"/>
</dbReference>
<keyword evidence="7 8" id="KW-0472">Membrane</keyword>